<dbReference type="EMBL" id="JACYXJ010000003">
    <property type="protein sequence ID" value="MBD8876418.1"/>
    <property type="molecule type" value="Genomic_DNA"/>
</dbReference>
<dbReference type="InterPro" id="IPR005586">
    <property type="entry name" value="ABC_trans_aux"/>
</dbReference>
<dbReference type="Pfam" id="PF03886">
    <property type="entry name" value="ABC_trans_aux"/>
    <property type="match status" value="1"/>
</dbReference>
<reference evidence="3" key="1">
    <citation type="submission" date="2018-08" db="EMBL/GenBank/DDBJ databases">
        <authorList>
            <person name="Jin W."/>
            <person name="Wang H."/>
            <person name="Yang Y."/>
            <person name="Li M."/>
            <person name="Liu J."/>
        </authorList>
    </citation>
    <scope>NUCLEOTIDE SEQUENCE</scope>
    <source>
        <strain evidence="3">AESS21</strain>
    </source>
</reference>
<evidence type="ECO:0000313" key="4">
    <source>
        <dbReference type="Proteomes" id="UP000615687"/>
    </source>
</evidence>
<proteinExistence type="predicted"/>
<evidence type="ECO:0000313" key="3">
    <source>
        <dbReference type="EMBL" id="MBS8260223.1"/>
    </source>
</evidence>
<reference evidence="2 4" key="2">
    <citation type="submission" date="2020-09" db="EMBL/GenBank/DDBJ databases">
        <title>The genome sequence of type strain Labrenzia polysiphoniae KACC 19711.</title>
        <authorList>
            <person name="Liu Y."/>
        </authorList>
    </citation>
    <scope>NUCLEOTIDE SEQUENCE [LARGE SCALE GENOMIC DNA]</scope>
    <source>
        <strain evidence="2 4">KACC 19711</strain>
    </source>
</reference>
<dbReference type="AlphaFoldDB" id="A0A944CE16"/>
<evidence type="ECO:0000313" key="2">
    <source>
        <dbReference type="EMBL" id="MBD8876418.1"/>
    </source>
</evidence>
<name>A0A944CE16_9HYPH</name>
<gene>
    <name evidence="3" type="ORF">DYI23_08345</name>
    <name evidence="2" type="ORF">IG617_08985</name>
</gene>
<reference evidence="3" key="3">
    <citation type="journal article" date="2021" name="Microorganisms">
        <title>Bacterial Dimethylsulfoniopropionate Biosynthesis in the East China Sea.</title>
        <authorList>
            <person name="Liu J."/>
            <person name="Zhang Y."/>
            <person name="Liu J."/>
            <person name="Zhong H."/>
            <person name="Williams B.T."/>
            <person name="Zheng Y."/>
            <person name="Curson A.R.J."/>
            <person name="Sun C."/>
            <person name="Sun H."/>
            <person name="Song D."/>
            <person name="Wagner Mackenzie B."/>
            <person name="Bermejo Martinez A."/>
            <person name="Todd J.D."/>
            <person name="Zhang X.H."/>
        </authorList>
    </citation>
    <scope>NUCLEOTIDE SEQUENCE</scope>
    <source>
        <strain evidence="3">AESS21</strain>
    </source>
</reference>
<evidence type="ECO:0000259" key="1">
    <source>
        <dbReference type="Pfam" id="PF03886"/>
    </source>
</evidence>
<protein>
    <submittedName>
        <fullName evidence="3">ABC transporter</fullName>
    </submittedName>
    <submittedName>
        <fullName evidence="2">Membrane integrity-associated transporter subunit PqiC</fullName>
    </submittedName>
</protein>
<sequence>MVKRSDAPGRRQVLALLGGGVLLAGCAGNAPSALYGLSAATLPEASGRARGSQILVPRPRALKALDSNYIAVVNDGPVYSYYPQAAWADALPNVVQSKIVETLQGTGRLRGVGFPGDGLLIDYQLQTEIRSFELKVDGANRGVVEIAAKLVNDRNGRAVATQVFRAETLSGGSSVDQAVKALNSAADEVFSDMASWILQKV</sequence>
<dbReference type="RefSeq" id="WP_192108882.1">
    <property type="nucleotide sequence ID" value="NZ_JACYXJ010000003.1"/>
</dbReference>
<dbReference type="Proteomes" id="UP000615687">
    <property type="component" value="Unassembled WGS sequence"/>
</dbReference>
<dbReference type="Gene3D" id="3.40.50.10610">
    <property type="entry name" value="ABC-type transport auxiliary lipoprotein component"/>
    <property type="match status" value="1"/>
</dbReference>
<keyword evidence="4" id="KW-1185">Reference proteome</keyword>
<evidence type="ECO:0000313" key="5">
    <source>
        <dbReference type="Proteomes" id="UP000705379"/>
    </source>
</evidence>
<dbReference type="Proteomes" id="UP000705379">
    <property type="component" value="Unassembled WGS sequence"/>
</dbReference>
<accession>A0A944CE16</accession>
<feature type="domain" description="ABC-type transport auxiliary lipoprotein component" evidence="1">
    <location>
        <begin position="35"/>
        <end position="194"/>
    </location>
</feature>
<dbReference type="PROSITE" id="PS51257">
    <property type="entry name" value="PROKAR_LIPOPROTEIN"/>
    <property type="match status" value="1"/>
</dbReference>
<dbReference type="SUPFAM" id="SSF159594">
    <property type="entry name" value="XCC0632-like"/>
    <property type="match status" value="1"/>
</dbReference>
<comment type="caution">
    <text evidence="3">The sequence shown here is derived from an EMBL/GenBank/DDBJ whole genome shotgun (WGS) entry which is preliminary data.</text>
</comment>
<dbReference type="EMBL" id="QTKU01000002">
    <property type="protein sequence ID" value="MBS8260223.1"/>
    <property type="molecule type" value="Genomic_DNA"/>
</dbReference>
<organism evidence="3 5">
    <name type="scientific">Roseibium polysiphoniae</name>
    <dbReference type="NCBI Taxonomy" id="2571221"/>
    <lineage>
        <taxon>Bacteria</taxon>
        <taxon>Pseudomonadati</taxon>
        <taxon>Pseudomonadota</taxon>
        <taxon>Alphaproteobacteria</taxon>
        <taxon>Hyphomicrobiales</taxon>
        <taxon>Stappiaceae</taxon>
        <taxon>Roseibium</taxon>
    </lineage>
</organism>